<feature type="domain" description="Integrase catalytic" evidence="6">
    <location>
        <begin position="365"/>
        <end position="540"/>
    </location>
</feature>
<dbReference type="Pfam" id="PF07727">
    <property type="entry name" value="RVT_2"/>
    <property type="match status" value="2"/>
</dbReference>
<dbReference type="InterPro" id="IPR025724">
    <property type="entry name" value="GAG-pre-integrase_dom"/>
</dbReference>
<gene>
    <name evidence="7" type="ORF">Tci_025079</name>
</gene>
<evidence type="ECO:0000256" key="1">
    <source>
        <dbReference type="ARBA" id="ARBA00022723"/>
    </source>
</evidence>
<organism evidence="7">
    <name type="scientific">Tanacetum cinerariifolium</name>
    <name type="common">Dalmatian daisy</name>
    <name type="synonym">Chrysanthemum cinerariifolium</name>
    <dbReference type="NCBI Taxonomy" id="118510"/>
    <lineage>
        <taxon>Eukaryota</taxon>
        <taxon>Viridiplantae</taxon>
        <taxon>Streptophyta</taxon>
        <taxon>Embryophyta</taxon>
        <taxon>Tracheophyta</taxon>
        <taxon>Spermatophyta</taxon>
        <taxon>Magnoliopsida</taxon>
        <taxon>eudicotyledons</taxon>
        <taxon>Gunneridae</taxon>
        <taxon>Pentapetalae</taxon>
        <taxon>asterids</taxon>
        <taxon>campanulids</taxon>
        <taxon>Asterales</taxon>
        <taxon>Asteraceae</taxon>
        <taxon>Asteroideae</taxon>
        <taxon>Anthemideae</taxon>
        <taxon>Anthemidinae</taxon>
        <taxon>Tanacetum</taxon>
    </lineage>
</organism>
<dbReference type="InterPro" id="IPR003903">
    <property type="entry name" value="UIM_dom"/>
</dbReference>
<dbReference type="InterPro" id="IPR001584">
    <property type="entry name" value="Integrase_cat-core"/>
</dbReference>
<dbReference type="PROSITE" id="PS50330">
    <property type="entry name" value="UIM"/>
    <property type="match status" value="1"/>
</dbReference>
<feature type="compositionally biased region" description="Pro residues" evidence="4">
    <location>
        <begin position="1632"/>
        <end position="1644"/>
    </location>
</feature>
<evidence type="ECO:0000256" key="2">
    <source>
        <dbReference type="ARBA" id="ARBA00022801"/>
    </source>
</evidence>
<evidence type="ECO:0000259" key="6">
    <source>
        <dbReference type="PROSITE" id="PS50994"/>
    </source>
</evidence>
<sequence length="3187" mass="362798">MLLMQAKENEVKLDEEQLLFIAGGQDNIVDDDMDEQPIRDLALNADNVFQADDRDAFDFDFNEAPTAQTMFMDNLSSADPVYDEAGPSYDLDVLSETYKKRITPTGLTEGERVFDELEAEVDQNAMNRKCDEIERKNILIANYTLIANFLSEVFYIAKNSELNVSRFSEMHEAYTVVQARCLELETELSKLKDKIQKDDHDVMETRSDADRTLDFRALDFQITQLTEKVSVLQEQNELFRVENAKVKQHYKELYDSIKIMHSVTPKVLAPGMYAIDVEPIPPRLRNNREVHLDYLKYLKEIIATLCEIVEEAKPPRPNHGCGIFVLNFGAINDLARKDLVRGLPRLKFKKDHLCSTCQLGKSKKHTHLPKSKNTNLEVLNTLHIDLCGPIRVQKINGKKFILVIVDDYTRFTWVKFLRSKDEAPEVVIKFLKQIQVGLNKNVRFIHTYNGTKFVNYDLTHYYESVGIFHQKSVPRTPQQNGVVERRNQILVEAIRTMMIFSKALVFLWAEAVATACNTQNRSLIHTRHNKTPYELVHNKKPDLTFLHVFNALCYPTNDSEDLGKLQPTADIRIFVGYAPSKKGYRIYNKKTRRIMETIHVQFDELSKPMAPMQLSTRPAPTFFTSGQIKPPRVNRLISPASAVPVPVNPAGTHSSTTIDQDAPSLSHSPLSLALQPPLWELVPQPGRVMIIALKWIYKVKLDEYGDVLKNKARLVAKGYQQEEGIDFEESFAPVARIEDIRIFIANAASKNITIYQMDVKTTFLNGELKDEVYVCQPEGFVDPEHLTHVYRLKKALYGLKHVPRAWYDTLSHFLLDNKFSKGAVDQTLFTRKIGKHIILVQIYVDDIIFASNDPKACDIFSNERIFKFQMSMMVENGVVELFFVMTDYQLADIFTKALPRERFEFILSRVEDPSYLTGGELEYPRELFLRVEILKRTKIDSSGWSFVSAVLGQMTYLDANLTLDSANSCVMQGASCTQRKISMVLFSIPFVLSWGGNISSDSFLPSILLLVVIIVTVVIVVVILIVFVFVIVRVVIFVVIIGVVVVVGDVSFVLKLSFMIIGWTYEFHQDKASSVRVPVAIVTLFSSAQLLQENTGSDFRYLPWLQLVLPKQQQYHEQLVIEWQPKSWLVLQMYEDNRMSDSIGGLVFLVIKVGENQMSGGGVIDLTGDEDPTDEDGDTKMDDSTGVSTSLGGKEVTKRLQGDDGGACKVLGWLLGGVMEVLGCFKWVKNRDALDITLTDDNNPFVDPPSSDTVIEYVNILGYPSTPRNVSAMPTKTSYAADSMGKNLATASRGKKKTTHLLILSIRFTKLIIHHLKTKHNIHLRFGLPLHYSHNESVLNTLRYVGKDGREIFDTKHGKAAERGATKSSKATKVTKPKAAKAAKPASEPKPKPAPTQPTKAAPEKKQKLVEEPTYNEEETNLQRALELSLKEQAERTQGPARPVVIREPDFGRSQPHPERHTPMPAEASGPIESLSLDAELDLPDSETESDDEVLKINTGDQDESQAGSNPGVQDEGHARSNPGDAIDKEFTITAYRNVQENLKLPSEDLVIPEEPTGSTGTIDLPAIDMKEILQQRMFEDKSYKAHEDHKKLYYVLEKLLECDYSDQILSDIEEACQKKRKRRDVPRTPSGSPPPQPPPPPPRVGSSGAPGTSRALGSSQLPLPPPPPATGTSRSNQQQGSKALSSSNLYETQELSPMDSLILDDSIHDEHVHLSDDEDFENDHLPTGDSRKDVENNWATTLALTYVTPAENSLLTKTGDMTNFLNCNGSSPVLSISKMKAASYLDFVLELLVLEQIHDSPSCRKEVRSHMRILSVVRIKAYSRYGYDYLSEIVLRRADLQEHMIAEKDFENLHPSEFKDLNLLLLQGHLDHLPGSDKKMLSTAVKLWTQNLVIRQQVEDFQLGIESYQTQLNLTKPRWDDVGFKFKHDYTIIKSPRAVMFPVNNNERKIMRFNEIYKFIDGRLTRILEALSYKVKEFKIKRLDSKLKKNKANASGTSVQGIGGYQKLNKGALDLYVGNVNTTAVEAIGSFDLILPSGMILDNGFCHKFMDNGAISVSKDNMFYFNAFPCDGIFKIDMHNHISNERSIYTCSNKKSKHNFDSTFLWHYHLDHINKKCIEKLQHDGLLKSIDDESFDISISCISGKMARKPFTHASERADDLLRIIHSDVCGPFRTASREESAARILNMVPTKKVNKTPYEMWHEKVSNLSYLKVCGCEALVKRDTPNKLKSRSIKCIFVGYPKETMGYYFYYPLENKNFVAQYAEFFETNPIKQEASKSIVDFDEIQSKDAQPSEITSLHQHKDHELGDHGEPPNYQVVLLDPESEKWLEAINAKMKSMKDNQVWSLVNLPSNCKTVESKWLFKKKTDMDGNIHTYKARLVAKGFTQTYEVDYEETFVPIADIKVIRILISITAYYDYEICWETDQDELRSYTGFVFMMNGGTVDWKSFKQNTTAMSSKKAEYIAAAEAVMEAIWIHKFIYGLDVFLSLDKPMDIQVLLLQNQLLDYGYNFMQTKIHVDNESPICVVKNHVYHSKTKHIEIRHHFIRDSYEKSLIEMVKIHTDNNVADLLTKAFDVTRAMETGKELSNPLMAGSFPKTTLPTKNPPKVKDLHRLLIFSMEAQLIDGKRVNIKESSIRHIMRLEDADGTSCLTNAEIFEGFDRMSAKTTPRNEFSSTMASAIICLATNHKFNFSRFVQLIINHQLGDMTPHKDIFATPLLTKKVFANIKMVGTGFSREVTLLFYNMLVQAPEEVERIEKLKSKIERLEEENMVLKELKSVHSIVDSDEPVMEKEKSSKQGRKIADIDADVEINLEKAQAEAYNLDLNHQEKVLSMLDVNDEEPADVEEVLEVVKATKTEVVTTARVDVNAASVQDTPITAAEATKVIVPRKIICVIVQDLVETTTTNVMIEQVKKSERLTDAVMKYQPLKRKPLTKAQARSNMIVYLKNMAGYKMDYFKGMSYDEIIPLFELHYNYNQAFLNEVNEGVKVPKEEVSQEKEVEVERSKRKDATPLASKILIIDYKIHTERNRSYFKIIRADGNHTFFLSFSTMLNNFDREDLKSLWNLIRERFAETEPKNYSDDILLNTLKIMFKKHNVEANVWKDQKRKYGLAKVKRWKLFESCGVHYLTLSTTQIFLLVDRMYPLTHFTLEQMINDVRLEVEDESEMSLELLRLVRRQLNEGYVTQ</sequence>
<dbReference type="PANTHER" id="PTHR42648:SF18">
    <property type="entry name" value="RETROTRANSPOSON, UNCLASSIFIED-LIKE PROTEIN"/>
    <property type="match status" value="1"/>
</dbReference>
<feature type="transmembrane region" description="Helical" evidence="5">
    <location>
        <begin position="1007"/>
        <end position="1030"/>
    </location>
</feature>
<accession>A0A6L2KU30</accession>
<keyword evidence="1" id="KW-0479">Metal-binding</keyword>
<feature type="compositionally biased region" description="Acidic residues" evidence="4">
    <location>
        <begin position="1479"/>
        <end position="1492"/>
    </location>
</feature>
<dbReference type="Pfam" id="PF25597">
    <property type="entry name" value="SH3_retrovirus"/>
    <property type="match status" value="2"/>
</dbReference>
<proteinExistence type="predicted"/>
<dbReference type="GO" id="GO:0046872">
    <property type="term" value="F:metal ion binding"/>
    <property type="evidence" value="ECO:0007669"/>
    <property type="project" value="UniProtKB-KW"/>
</dbReference>
<dbReference type="GO" id="GO:0016787">
    <property type="term" value="F:hydrolase activity"/>
    <property type="evidence" value="ECO:0007669"/>
    <property type="project" value="UniProtKB-KW"/>
</dbReference>
<evidence type="ECO:0000256" key="3">
    <source>
        <dbReference type="SAM" id="Coils"/>
    </source>
</evidence>
<dbReference type="GO" id="GO:0003676">
    <property type="term" value="F:nucleic acid binding"/>
    <property type="evidence" value="ECO:0007669"/>
    <property type="project" value="InterPro"/>
</dbReference>
<protein>
    <submittedName>
        <fullName evidence="7">Retrovirus-related Pol polyprotein from transposon TNT 1-94</fullName>
    </submittedName>
</protein>
<feature type="compositionally biased region" description="Basic and acidic residues" evidence="4">
    <location>
        <begin position="1402"/>
        <end position="1411"/>
    </location>
</feature>
<keyword evidence="5" id="KW-1133">Transmembrane helix</keyword>
<feature type="region of interest" description="Disordered" evidence="4">
    <location>
        <begin position="1618"/>
        <end position="1690"/>
    </location>
</feature>
<keyword evidence="2" id="KW-0378">Hydrolase</keyword>
<feature type="region of interest" description="Disordered" evidence="4">
    <location>
        <begin position="1162"/>
        <end position="1191"/>
    </location>
</feature>
<dbReference type="InterPro" id="IPR036397">
    <property type="entry name" value="RNaseH_sf"/>
</dbReference>
<dbReference type="InterPro" id="IPR012337">
    <property type="entry name" value="RNaseH-like_sf"/>
</dbReference>
<feature type="compositionally biased region" description="Acidic residues" evidence="4">
    <location>
        <begin position="1167"/>
        <end position="1177"/>
    </location>
</feature>
<feature type="compositionally biased region" description="Basic and acidic residues" evidence="4">
    <location>
        <begin position="1356"/>
        <end position="1365"/>
    </location>
</feature>
<dbReference type="InterPro" id="IPR043502">
    <property type="entry name" value="DNA/RNA_pol_sf"/>
</dbReference>
<feature type="compositionally biased region" description="Basic and acidic residues" evidence="4">
    <location>
        <begin position="1445"/>
        <end position="1462"/>
    </location>
</feature>
<feature type="coiled-coil region" evidence="3">
    <location>
        <begin position="174"/>
        <end position="242"/>
    </location>
</feature>
<dbReference type="PANTHER" id="PTHR42648">
    <property type="entry name" value="TRANSPOSASE, PUTATIVE-RELATED"/>
    <property type="match status" value="1"/>
</dbReference>
<dbReference type="InterPro" id="IPR057670">
    <property type="entry name" value="SH3_retrovirus"/>
</dbReference>
<comment type="caution">
    <text evidence="7">The sequence shown here is derived from an EMBL/GenBank/DDBJ whole genome shotgun (WGS) entry which is preliminary data.</text>
</comment>
<dbReference type="Pfam" id="PF13976">
    <property type="entry name" value="gag_pre-integrs"/>
    <property type="match status" value="1"/>
</dbReference>
<feature type="compositionally biased region" description="Polar residues" evidence="4">
    <location>
        <begin position="1671"/>
        <end position="1690"/>
    </location>
</feature>
<keyword evidence="3" id="KW-0175">Coiled coil</keyword>
<evidence type="ECO:0000256" key="5">
    <source>
        <dbReference type="SAM" id="Phobius"/>
    </source>
</evidence>
<dbReference type="InterPro" id="IPR013103">
    <property type="entry name" value="RVT_2"/>
</dbReference>
<dbReference type="SUPFAM" id="SSF56672">
    <property type="entry name" value="DNA/RNA polymerases"/>
    <property type="match status" value="1"/>
</dbReference>
<feature type="transmembrane region" description="Helical" evidence="5">
    <location>
        <begin position="1036"/>
        <end position="1061"/>
    </location>
</feature>
<reference evidence="7" key="1">
    <citation type="journal article" date="2019" name="Sci. Rep.">
        <title>Draft genome of Tanacetum cinerariifolium, the natural source of mosquito coil.</title>
        <authorList>
            <person name="Yamashiro T."/>
            <person name="Shiraishi A."/>
            <person name="Satake H."/>
            <person name="Nakayama K."/>
        </authorList>
    </citation>
    <scope>NUCLEOTIDE SEQUENCE</scope>
</reference>
<name>A0A6L2KU30_TANCI</name>
<dbReference type="SUPFAM" id="SSF53098">
    <property type="entry name" value="Ribonuclease H-like"/>
    <property type="match status" value="1"/>
</dbReference>
<dbReference type="Gene3D" id="3.30.420.10">
    <property type="entry name" value="Ribonuclease H-like superfamily/Ribonuclease H"/>
    <property type="match status" value="1"/>
</dbReference>
<dbReference type="PROSITE" id="PS50994">
    <property type="entry name" value="INTEGRASE"/>
    <property type="match status" value="1"/>
</dbReference>
<feature type="coiled-coil region" evidence="3">
    <location>
        <begin position="2750"/>
        <end position="2777"/>
    </location>
</feature>
<evidence type="ECO:0000256" key="4">
    <source>
        <dbReference type="SAM" id="MobiDB-lite"/>
    </source>
</evidence>
<dbReference type="CDD" id="cd09272">
    <property type="entry name" value="RNase_HI_RT_Ty1"/>
    <property type="match status" value="1"/>
</dbReference>
<keyword evidence="5" id="KW-0812">Transmembrane</keyword>
<dbReference type="GO" id="GO:0015074">
    <property type="term" value="P:DNA integration"/>
    <property type="evidence" value="ECO:0007669"/>
    <property type="project" value="InterPro"/>
</dbReference>
<evidence type="ECO:0000313" key="7">
    <source>
        <dbReference type="EMBL" id="GEU53101.1"/>
    </source>
</evidence>
<feature type="region of interest" description="Disordered" evidence="4">
    <location>
        <begin position="1356"/>
        <end position="1529"/>
    </location>
</feature>
<keyword evidence="5" id="KW-0472">Membrane</keyword>
<dbReference type="InterPro" id="IPR039537">
    <property type="entry name" value="Retrotran_Ty1/copia-like"/>
</dbReference>
<dbReference type="EMBL" id="BKCJ010003120">
    <property type="protein sequence ID" value="GEU53101.1"/>
    <property type="molecule type" value="Genomic_DNA"/>
</dbReference>